<comment type="caution">
    <text evidence="1">The sequence shown here is derived from an EMBL/GenBank/DDBJ whole genome shotgun (WGS) entry which is preliminary data.</text>
</comment>
<feature type="non-terminal residue" evidence="1">
    <location>
        <position position="232"/>
    </location>
</feature>
<organism evidence="1 2">
    <name type="scientific">Dyella jejuensis</name>
    <dbReference type="NCBI Taxonomy" id="1432009"/>
    <lineage>
        <taxon>Bacteria</taxon>
        <taxon>Pseudomonadati</taxon>
        <taxon>Pseudomonadota</taxon>
        <taxon>Gammaproteobacteria</taxon>
        <taxon>Lysobacterales</taxon>
        <taxon>Rhodanobacteraceae</taxon>
        <taxon>Dyella</taxon>
    </lineage>
</organism>
<dbReference type="Proteomes" id="UP001620461">
    <property type="component" value="Unassembled WGS sequence"/>
</dbReference>
<evidence type="ECO:0000313" key="2">
    <source>
        <dbReference type="Proteomes" id="UP001620461"/>
    </source>
</evidence>
<dbReference type="InterPro" id="IPR006530">
    <property type="entry name" value="YD"/>
</dbReference>
<name>A0ABW8JMD3_9GAMM</name>
<evidence type="ECO:0000313" key="1">
    <source>
        <dbReference type="EMBL" id="MFK2902280.1"/>
    </source>
</evidence>
<proteinExistence type="predicted"/>
<evidence type="ECO:0008006" key="3">
    <source>
        <dbReference type="Google" id="ProtNLM"/>
    </source>
</evidence>
<dbReference type="EMBL" id="JADIKJ010000073">
    <property type="protein sequence ID" value="MFK2902280.1"/>
    <property type="molecule type" value="Genomic_DNA"/>
</dbReference>
<dbReference type="RefSeq" id="WP_404549440.1">
    <property type="nucleotide sequence ID" value="NZ_JADIKJ010000073.1"/>
</dbReference>
<keyword evidence="2" id="KW-1185">Reference proteome</keyword>
<reference evidence="1 2" key="1">
    <citation type="submission" date="2020-10" db="EMBL/GenBank/DDBJ databases">
        <title>Phylogeny of dyella-like bacteria.</title>
        <authorList>
            <person name="Fu J."/>
        </authorList>
    </citation>
    <scope>NUCLEOTIDE SEQUENCE [LARGE SCALE GENOMIC DNA]</scope>
    <source>
        <strain evidence="1 2">JP1</strain>
    </source>
</reference>
<feature type="non-terminal residue" evidence="1">
    <location>
        <position position="1"/>
    </location>
</feature>
<dbReference type="Gene3D" id="2.180.10.10">
    <property type="entry name" value="RHS repeat-associated core"/>
    <property type="match status" value="2"/>
</dbReference>
<protein>
    <recommendedName>
        <fullName evidence="3">YD repeat-containing protein</fullName>
    </recommendedName>
</protein>
<gene>
    <name evidence="1" type="ORF">ISP15_18285</name>
</gene>
<accession>A0ABW8JMD3</accession>
<dbReference type="NCBIfam" id="TIGR01643">
    <property type="entry name" value="YD_repeat_2x"/>
    <property type="match status" value="1"/>
</dbReference>
<sequence length="232" mass="23541">QHGYDADGHLTTTRGYATVLTASQLSALGNDPTIAAVSADLTPGGSDSYQQSVYDADGQVVYAIDGLGLNVTQYTYNAGGQVTQTRQYATALSTGSLSPTATPATVAGYLTASSSDVITTTVYNADGEAVYQVNGAGAVTQHTYDAAGRVTQSTAYATALSATQSASLGTAPTTAQLAALLTPSANDRTTTTSYDSAGRAVYSLNAAGTVTQTTYDADGRVTSTHVYAIALT</sequence>